<feature type="transmembrane region" description="Helical" evidence="2">
    <location>
        <begin position="390"/>
        <end position="408"/>
    </location>
</feature>
<evidence type="ECO:0000256" key="2">
    <source>
        <dbReference type="SAM" id="Phobius"/>
    </source>
</evidence>
<dbReference type="AlphaFoldDB" id="A0A9Y1BRW7"/>
<organism evidence="3">
    <name type="scientific">Candidatus Heimdallarchaeum endolithica</name>
    <dbReference type="NCBI Taxonomy" id="2876572"/>
    <lineage>
        <taxon>Archaea</taxon>
        <taxon>Promethearchaeati</taxon>
        <taxon>Candidatus Heimdallarchaeota</taxon>
        <taxon>Candidatus Heimdallarchaeia (ex Rinke et al. 2021) (nom. nud.)</taxon>
        <taxon>Candidatus Heimdallarchaeales</taxon>
        <taxon>Candidatus Heimdallarchaeaceae</taxon>
        <taxon>Candidatus Heimdallarchaeum</taxon>
    </lineage>
</organism>
<keyword evidence="1" id="KW-0732">Signal</keyword>
<dbReference type="Pfam" id="PF13343">
    <property type="entry name" value="SBP_bac_6"/>
    <property type="match status" value="1"/>
</dbReference>
<dbReference type="SUPFAM" id="SSF53850">
    <property type="entry name" value="Periplasmic binding protein-like II"/>
    <property type="match status" value="1"/>
</dbReference>
<protein>
    <submittedName>
        <fullName evidence="3">Thiamine ABC transporter substrate-binding protein</fullName>
    </submittedName>
</protein>
<accession>A0A9Y1BRW7</accession>
<sequence>MKLKNKKLMVSMLFVFVVLNSCNSANGYNKINAEDYDLVIYTYESLLADPGFDYIGAFANYSGIPKDKIKLVLFEDANTIVTQASLEKENPVADVLIGIDNVLIHTAKDEGILQTYDSPSLVNVSTELVQNLDPEKYVLPYDYGIIALWYDRSRINTSSTPALEDLTLEGIIENDLDKKIVVEDPTLSSPGLGFLLWTIAVYGDPEINLTGLLGQDWREWWKQTSDDLRISPSWGAAFDIYYSESEDRPIMISYGTSPAYDVCHPQWGVGPGVEQPSKSIVTHEQGKNNAWLQIEGIGLVNNALHEQTAKKFIDWFLSTDLQDHIPLNQWMYPANDNAYVSDCFLNAAINPDDVDILNDLVSPTVMHDNLDKWKTDWETVIIEGTKKTEYSASSFILLSLIFVSLVSFSTRKKNR</sequence>
<dbReference type="Proteomes" id="UP001200513">
    <property type="component" value="Chromosome"/>
</dbReference>
<evidence type="ECO:0000256" key="1">
    <source>
        <dbReference type="ARBA" id="ARBA00022729"/>
    </source>
</evidence>
<keyword evidence="2" id="KW-0472">Membrane</keyword>
<dbReference type="NCBIfam" id="TIGR01254">
    <property type="entry name" value="sfuA"/>
    <property type="match status" value="1"/>
</dbReference>
<keyword evidence="2" id="KW-1133">Transmembrane helix</keyword>
<keyword evidence="2" id="KW-0812">Transmembrane</keyword>
<dbReference type="Gene3D" id="3.40.190.10">
    <property type="entry name" value="Periplasmic binding protein-like II"/>
    <property type="match status" value="2"/>
</dbReference>
<dbReference type="PANTHER" id="PTHR30006:SF2">
    <property type="entry name" value="ABC TRANSPORTER SUBSTRATE-BINDING PROTEIN"/>
    <property type="match status" value="1"/>
</dbReference>
<evidence type="ECO:0000313" key="3">
    <source>
        <dbReference type="EMBL" id="UJG44161.1"/>
    </source>
</evidence>
<proteinExistence type="predicted"/>
<dbReference type="EMBL" id="CP084167">
    <property type="protein sequence ID" value="UJG44161.1"/>
    <property type="molecule type" value="Genomic_DNA"/>
</dbReference>
<dbReference type="GO" id="GO:0030975">
    <property type="term" value="F:thiamine binding"/>
    <property type="evidence" value="ECO:0007669"/>
    <property type="project" value="InterPro"/>
</dbReference>
<dbReference type="InterPro" id="IPR005948">
    <property type="entry name" value="ThiB-like"/>
</dbReference>
<dbReference type="PANTHER" id="PTHR30006">
    <property type="entry name" value="THIAMINE-BINDING PERIPLASMIC PROTEIN-RELATED"/>
    <property type="match status" value="1"/>
</dbReference>
<dbReference type="GO" id="GO:0015888">
    <property type="term" value="P:thiamine transport"/>
    <property type="evidence" value="ECO:0007669"/>
    <property type="project" value="InterPro"/>
</dbReference>
<reference evidence="3" key="1">
    <citation type="journal article" date="2022" name="Nat. Microbiol.">
        <title>Unique mobile elements and scalable gene flow at the prokaryote-eukaryote boundary revealed by circularized Asgard archaea genomes.</title>
        <authorList>
            <person name="Wu F."/>
            <person name="Speth D.R."/>
            <person name="Philosof A."/>
            <person name="Cremiere A."/>
            <person name="Narayanan A."/>
            <person name="Barco R.A."/>
            <person name="Connon S.A."/>
            <person name="Amend J.P."/>
            <person name="Antoshechkin I.A."/>
            <person name="Orphan V.J."/>
        </authorList>
    </citation>
    <scope>NUCLEOTIDE SEQUENCE</scope>
    <source>
        <strain evidence="3">PR6</strain>
    </source>
</reference>
<gene>
    <name evidence="3" type="ORF">K9W46_03020</name>
</gene>
<name>A0A9Y1BRW7_9ARCH</name>